<dbReference type="FunFam" id="2.60.120.290:FF:000005">
    <property type="entry name" value="Procollagen C-endopeptidase enhancer 1"/>
    <property type="match status" value="1"/>
</dbReference>
<dbReference type="InterPro" id="IPR035914">
    <property type="entry name" value="Sperma_CUB_dom_sf"/>
</dbReference>
<dbReference type="Pfam" id="PF00431">
    <property type="entry name" value="CUB"/>
    <property type="match status" value="1"/>
</dbReference>
<keyword evidence="1" id="KW-1015">Disulfide bond</keyword>
<sequence length="127" mass="14145">MNAILSFLVTCGGSISGNNNAIQSPSFPELYPPDSFCVWNITVSQGYRVAATFRYFNLEPHKNCSYDKLEIYESTVANPETLIGRFCGQNIPKFITTNTSNSMIVKFTSDASIQKTGFHIEFLKGKI</sequence>
<organism evidence="4 5">
    <name type="scientific">Panagrolaimus davidi</name>
    <dbReference type="NCBI Taxonomy" id="227884"/>
    <lineage>
        <taxon>Eukaryota</taxon>
        <taxon>Metazoa</taxon>
        <taxon>Ecdysozoa</taxon>
        <taxon>Nematoda</taxon>
        <taxon>Chromadorea</taxon>
        <taxon>Rhabditida</taxon>
        <taxon>Tylenchina</taxon>
        <taxon>Panagrolaimomorpha</taxon>
        <taxon>Panagrolaimoidea</taxon>
        <taxon>Panagrolaimidae</taxon>
        <taxon>Panagrolaimus</taxon>
    </lineage>
</organism>
<name>A0A914PER5_9BILA</name>
<evidence type="ECO:0000259" key="3">
    <source>
        <dbReference type="PROSITE" id="PS01180"/>
    </source>
</evidence>
<dbReference type="InterPro" id="IPR000859">
    <property type="entry name" value="CUB_dom"/>
</dbReference>
<evidence type="ECO:0000256" key="1">
    <source>
        <dbReference type="ARBA" id="ARBA00023157"/>
    </source>
</evidence>
<comment type="caution">
    <text evidence="2">Lacks conserved residue(s) required for the propagation of feature annotation.</text>
</comment>
<proteinExistence type="predicted"/>
<dbReference type="PANTHER" id="PTHR46908">
    <property type="entry name" value="CUBILIN-LIKE PROTEIN"/>
    <property type="match status" value="1"/>
</dbReference>
<dbReference type="PANTHER" id="PTHR46908:SF8">
    <property type="entry name" value="C-TYPE LECTIN DOMAIN-CONTAINING PROTEIN"/>
    <property type="match status" value="1"/>
</dbReference>
<dbReference type="SMART" id="SM00042">
    <property type="entry name" value="CUB"/>
    <property type="match status" value="1"/>
</dbReference>
<protein>
    <submittedName>
        <fullName evidence="5">CUB domain-containing protein</fullName>
    </submittedName>
</protein>
<evidence type="ECO:0000313" key="4">
    <source>
        <dbReference type="Proteomes" id="UP000887578"/>
    </source>
</evidence>
<accession>A0A914PER5</accession>
<keyword evidence="4" id="KW-1185">Reference proteome</keyword>
<feature type="domain" description="CUB" evidence="3">
    <location>
        <begin position="11"/>
        <end position="125"/>
    </location>
</feature>
<reference evidence="5" key="1">
    <citation type="submission" date="2022-11" db="UniProtKB">
        <authorList>
            <consortium name="WormBaseParasite"/>
        </authorList>
    </citation>
    <scope>IDENTIFICATION</scope>
</reference>
<dbReference type="InterPro" id="IPR052129">
    <property type="entry name" value="Spermadhesin-Link_domain"/>
</dbReference>
<dbReference type="WBParaSite" id="PDA_v2.g16177.t1">
    <property type="protein sequence ID" value="PDA_v2.g16177.t1"/>
    <property type="gene ID" value="PDA_v2.g16177"/>
</dbReference>
<evidence type="ECO:0000256" key="2">
    <source>
        <dbReference type="PROSITE-ProRule" id="PRU00059"/>
    </source>
</evidence>
<dbReference type="CDD" id="cd00041">
    <property type="entry name" value="CUB"/>
    <property type="match status" value="1"/>
</dbReference>
<dbReference type="Proteomes" id="UP000887578">
    <property type="component" value="Unplaced"/>
</dbReference>
<evidence type="ECO:0000313" key="5">
    <source>
        <dbReference type="WBParaSite" id="PDA_v2.g16177.t1"/>
    </source>
</evidence>
<dbReference type="Gene3D" id="2.60.120.290">
    <property type="entry name" value="Spermadhesin, CUB domain"/>
    <property type="match status" value="1"/>
</dbReference>
<dbReference type="SUPFAM" id="SSF49854">
    <property type="entry name" value="Spermadhesin, CUB domain"/>
    <property type="match status" value="1"/>
</dbReference>
<dbReference type="AlphaFoldDB" id="A0A914PER5"/>
<dbReference type="PROSITE" id="PS01180">
    <property type="entry name" value="CUB"/>
    <property type="match status" value="1"/>
</dbReference>